<proteinExistence type="predicted"/>
<comment type="caution">
    <text evidence="1">The sequence shown here is derived from an EMBL/GenBank/DDBJ whole genome shotgun (WGS) entry which is preliminary data.</text>
</comment>
<accession>A0ABR2S501</accession>
<gene>
    <name evidence="1" type="ORF">V6N11_054527</name>
</gene>
<keyword evidence="2" id="KW-1185">Reference proteome</keyword>
<dbReference type="Proteomes" id="UP001396334">
    <property type="component" value="Unassembled WGS sequence"/>
</dbReference>
<evidence type="ECO:0000313" key="2">
    <source>
        <dbReference type="Proteomes" id="UP001396334"/>
    </source>
</evidence>
<evidence type="ECO:0000313" key="1">
    <source>
        <dbReference type="EMBL" id="KAK9020029.1"/>
    </source>
</evidence>
<organism evidence="1 2">
    <name type="scientific">Hibiscus sabdariffa</name>
    <name type="common">roselle</name>
    <dbReference type="NCBI Taxonomy" id="183260"/>
    <lineage>
        <taxon>Eukaryota</taxon>
        <taxon>Viridiplantae</taxon>
        <taxon>Streptophyta</taxon>
        <taxon>Embryophyta</taxon>
        <taxon>Tracheophyta</taxon>
        <taxon>Spermatophyta</taxon>
        <taxon>Magnoliopsida</taxon>
        <taxon>eudicotyledons</taxon>
        <taxon>Gunneridae</taxon>
        <taxon>Pentapetalae</taxon>
        <taxon>rosids</taxon>
        <taxon>malvids</taxon>
        <taxon>Malvales</taxon>
        <taxon>Malvaceae</taxon>
        <taxon>Malvoideae</taxon>
        <taxon>Hibiscus</taxon>
    </lineage>
</organism>
<sequence length="87" mass="9452">MGPGFSGIVTAGNISQTYKWELSNIALCKSGGYFDKDRSITRRSFTNDIGFTAGLKVDVDIGSEQTMVESFNEMDLSLSPKKGMDMG</sequence>
<reference evidence="1 2" key="1">
    <citation type="journal article" date="2024" name="G3 (Bethesda)">
        <title>Genome assembly of Hibiscus sabdariffa L. provides insights into metabolisms of medicinal natural products.</title>
        <authorList>
            <person name="Kim T."/>
        </authorList>
    </citation>
    <scope>NUCLEOTIDE SEQUENCE [LARGE SCALE GENOMIC DNA]</scope>
    <source>
        <strain evidence="1">TK-2024</strain>
        <tissue evidence="1">Old leaves</tissue>
    </source>
</reference>
<name>A0ABR2S501_9ROSI</name>
<protein>
    <submittedName>
        <fullName evidence="1">Uncharacterized protein</fullName>
    </submittedName>
</protein>
<dbReference type="EMBL" id="JBBPBN010000017">
    <property type="protein sequence ID" value="KAK9020029.1"/>
    <property type="molecule type" value="Genomic_DNA"/>
</dbReference>